<evidence type="ECO:0000256" key="1">
    <source>
        <dbReference type="SAM" id="MobiDB-lite"/>
    </source>
</evidence>
<dbReference type="PANTHER" id="PTHR33332">
    <property type="entry name" value="REVERSE TRANSCRIPTASE DOMAIN-CONTAINING PROTEIN"/>
    <property type="match status" value="1"/>
</dbReference>
<evidence type="ECO:0000313" key="3">
    <source>
        <dbReference type="Proteomes" id="UP001148838"/>
    </source>
</evidence>
<feature type="region of interest" description="Disordered" evidence="1">
    <location>
        <begin position="153"/>
        <end position="177"/>
    </location>
</feature>
<reference evidence="2 3" key="1">
    <citation type="journal article" date="2022" name="Allergy">
        <title>Genome assembly and annotation of Periplaneta americana reveal a comprehensive cockroach allergen profile.</title>
        <authorList>
            <person name="Wang L."/>
            <person name="Xiong Q."/>
            <person name="Saelim N."/>
            <person name="Wang L."/>
            <person name="Nong W."/>
            <person name="Wan A.T."/>
            <person name="Shi M."/>
            <person name="Liu X."/>
            <person name="Cao Q."/>
            <person name="Hui J.H.L."/>
            <person name="Sookrung N."/>
            <person name="Leung T.F."/>
            <person name="Tungtrongchitr A."/>
            <person name="Tsui S.K.W."/>
        </authorList>
    </citation>
    <scope>NUCLEOTIDE SEQUENCE [LARGE SCALE GENOMIC DNA]</scope>
    <source>
        <strain evidence="2">PWHHKU_190912</strain>
    </source>
</reference>
<dbReference type="Proteomes" id="UP001148838">
    <property type="component" value="Unassembled WGS sequence"/>
</dbReference>
<comment type="caution">
    <text evidence="2">The sequence shown here is derived from an EMBL/GenBank/DDBJ whole genome shotgun (WGS) entry which is preliminary data.</text>
</comment>
<organism evidence="2 3">
    <name type="scientific">Periplaneta americana</name>
    <name type="common">American cockroach</name>
    <name type="synonym">Blatta americana</name>
    <dbReference type="NCBI Taxonomy" id="6978"/>
    <lineage>
        <taxon>Eukaryota</taxon>
        <taxon>Metazoa</taxon>
        <taxon>Ecdysozoa</taxon>
        <taxon>Arthropoda</taxon>
        <taxon>Hexapoda</taxon>
        <taxon>Insecta</taxon>
        <taxon>Pterygota</taxon>
        <taxon>Neoptera</taxon>
        <taxon>Polyneoptera</taxon>
        <taxon>Dictyoptera</taxon>
        <taxon>Blattodea</taxon>
        <taxon>Blattoidea</taxon>
        <taxon>Blattidae</taxon>
        <taxon>Blattinae</taxon>
        <taxon>Periplaneta</taxon>
    </lineage>
</organism>
<name>A0ABQ8TF53_PERAM</name>
<dbReference type="EMBL" id="JAJSOF020000011">
    <property type="protein sequence ID" value="KAJ4445179.1"/>
    <property type="molecule type" value="Genomic_DNA"/>
</dbReference>
<gene>
    <name evidence="2" type="ORF">ANN_06980</name>
</gene>
<accession>A0ABQ8TF53</accession>
<evidence type="ECO:0000313" key="2">
    <source>
        <dbReference type="EMBL" id="KAJ4445179.1"/>
    </source>
</evidence>
<proteinExistence type="predicted"/>
<protein>
    <submittedName>
        <fullName evidence="2">Uncharacterized protein</fullName>
    </submittedName>
</protein>
<keyword evidence="3" id="KW-1185">Reference proteome</keyword>
<sequence>MSVITRCNHDTRFGHRCSKAKRQITSEVTELLQSHVKDPPLTISLDELKNRNVTAVETVKTDMLQQVWENFDNHVDVAHRKLEEKRLKVLESSSFQGKLGLKRRIYDTSGLLATCFIPILAVSFEGTRREGYRKPDRTASGRIAEVVKCLGRASEERERAPQSSQEKGSEEIKSHEDTTLLQNDLNRINDWAIANKMKINSLKSKAISFTRKRNKIVASYTLGGETIPEVNKCKYLGITFSSDLGWGEHVTDTAGKAWRALHFVMRVLRKGSDKSKEIAYKSLVRPVMEYGAACWDPYRLEHIKTLEKIQKRALKCCRKNSPLKWDTLTDRRTRIRLCALFKTYRGEPAWKEIKNRLQPPNYSSRNDHSYKLRERRQRTNTGKFSCLNRTIRDWNALPADLLKALPTTKNVFKNRLKDLTNRR</sequence>
<feature type="compositionally biased region" description="Basic and acidic residues" evidence="1">
    <location>
        <begin position="167"/>
        <end position="177"/>
    </location>
</feature>
<dbReference type="PRINTS" id="PR01345">
    <property type="entry name" value="CERVTRCPTASE"/>
</dbReference>